<comment type="caution">
    <text evidence="1">The sequence shown here is derived from an EMBL/GenBank/DDBJ whole genome shotgun (WGS) entry which is preliminary data.</text>
</comment>
<dbReference type="EMBL" id="LCHQ01000008">
    <property type="protein sequence ID" value="KKT39059.1"/>
    <property type="molecule type" value="Genomic_DNA"/>
</dbReference>
<gene>
    <name evidence="1" type="ORF">UW26_C0008G0001</name>
</gene>
<dbReference type="AlphaFoldDB" id="A0A0G1JUA3"/>
<sequence length="73" mass="7873">KRAKDLAAGGTLPYKTESKSPIIHLALGPITQNEQDLIDNVNETLRAIGSTRIKSAFLSCTHTPSVRLNLSSI</sequence>
<accession>A0A0G1JUA3</accession>
<feature type="non-terminal residue" evidence="1">
    <location>
        <position position="1"/>
    </location>
</feature>
<dbReference type="InterPro" id="IPR023674">
    <property type="entry name" value="Ribosomal_uL1-like"/>
</dbReference>
<name>A0A0G1JUA3_9BACT</name>
<protein>
    <submittedName>
        <fullName evidence="1">Uncharacterized protein</fullName>
    </submittedName>
</protein>
<dbReference type="Gene3D" id="3.30.190.20">
    <property type="match status" value="1"/>
</dbReference>
<reference evidence="1 2" key="1">
    <citation type="journal article" date="2015" name="Nature">
        <title>rRNA introns, odd ribosomes, and small enigmatic genomes across a large radiation of phyla.</title>
        <authorList>
            <person name="Brown C.T."/>
            <person name="Hug L.A."/>
            <person name="Thomas B.C."/>
            <person name="Sharon I."/>
            <person name="Castelle C.J."/>
            <person name="Singh A."/>
            <person name="Wilkins M.J."/>
            <person name="Williams K.H."/>
            <person name="Banfield J.F."/>
        </authorList>
    </citation>
    <scope>NUCLEOTIDE SEQUENCE [LARGE SCALE GENOMIC DNA]</scope>
</reference>
<proteinExistence type="predicted"/>
<dbReference type="Proteomes" id="UP000034097">
    <property type="component" value="Unassembled WGS sequence"/>
</dbReference>
<evidence type="ECO:0000313" key="2">
    <source>
        <dbReference type="Proteomes" id="UP000034097"/>
    </source>
</evidence>
<evidence type="ECO:0000313" key="1">
    <source>
        <dbReference type="EMBL" id="KKT39059.1"/>
    </source>
</evidence>
<dbReference type="SUPFAM" id="SSF56808">
    <property type="entry name" value="Ribosomal protein L1"/>
    <property type="match status" value="1"/>
</dbReference>
<organism evidence="1 2">
    <name type="scientific">Candidatus Collierbacteria bacterium GW2011_GWF1_44_12</name>
    <dbReference type="NCBI Taxonomy" id="1618402"/>
    <lineage>
        <taxon>Bacteria</taxon>
        <taxon>Candidatus Collieribacteriota</taxon>
    </lineage>
</organism>